<sequence length="225" mass="24072">MQLLHIDSSISGTQSISRQISANIVSQLKLANPLVEVNYRDLAAVPVPQHSTALQNLKLDALSQSGALNADSAQFDVSDARGDHAARLTLQHDFAAIQSVLDEFLAAEIVVIGAPMYNFGIPSQLKSWIDCLAVPGKTFRYTETAVEGLCGGKQIIVASSRGGFYSGQSPMAVLDHQESYLTGFFRFIGVTNIEFIRAEGVNYGAESRQRAIDAALAEAATVKAG</sequence>
<comment type="similarity">
    <text evidence="6">Belongs to the azoreductase type 1 family.</text>
</comment>
<evidence type="ECO:0000256" key="2">
    <source>
        <dbReference type="ARBA" id="ARBA00022643"/>
    </source>
</evidence>
<proteinExistence type="inferred from homology"/>
<comment type="subunit">
    <text evidence="6">Homodimer.</text>
</comment>
<evidence type="ECO:0000256" key="1">
    <source>
        <dbReference type="ARBA" id="ARBA00022630"/>
    </source>
</evidence>
<comment type="catalytic activity">
    <reaction evidence="6">
        <text>2 a quinone + NADH + H(+) = 2 a 1,4-benzosemiquinone + NAD(+)</text>
        <dbReference type="Rhea" id="RHEA:65952"/>
        <dbReference type="ChEBI" id="CHEBI:15378"/>
        <dbReference type="ChEBI" id="CHEBI:57540"/>
        <dbReference type="ChEBI" id="CHEBI:57945"/>
        <dbReference type="ChEBI" id="CHEBI:132124"/>
        <dbReference type="ChEBI" id="CHEBI:134225"/>
    </reaction>
</comment>
<evidence type="ECO:0000313" key="9">
    <source>
        <dbReference type="Proteomes" id="UP000602004"/>
    </source>
</evidence>
<comment type="cofactor">
    <cofactor evidence="6">
        <name>FMN</name>
        <dbReference type="ChEBI" id="CHEBI:58210"/>
    </cofactor>
    <text evidence="6">Binds 1 FMN per subunit.</text>
</comment>
<feature type="domain" description="Flavodoxin-like fold" evidence="7">
    <location>
        <begin position="1"/>
        <end position="220"/>
    </location>
</feature>
<dbReference type="RefSeq" id="WP_115782996.1">
    <property type="nucleotide sequence ID" value="NZ_BMHL01000002.1"/>
</dbReference>
<dbReference type="PANTHER" id="PTHR43741">
    <property type="entry name" value="FMN-DEPENDENT NADH-AZOREDUCTASE 1"/>
    <property type="match status" value="1"/>
</dbReference>
<dbReference type="InterPro" id="IPR023048">
    <property type="entry name" value="NADH:quinone_OxRdtase_FMN_depd"/>
</dbReference>
<comment type="function">
    <text evidence="6">Also exhibits azoreductase activity. Catalyzes the reductive cleavage of the azo bond in aromatic azo compounds to the corresponding amines.</text>
</comment>
<dbReference type="HAMAP" id="MF_01216">
    <property type="entry name" value="Azoreductase_type1"/>
    <property type="match status" value="1"/>
</dbReference>
<comment type="caution">
    <text evidence="8">The sequence shown here is derived from an EMBL/GenBank/DDBJ whole genome shotgun (WGS) entry which is preliminary data.</text>
</comment>
<comment type="catalytic activity">
    <reaction evidence="5">
        <text>N,N-dimethyl-1,4-phenylenediamine + anthranilate + 2 NAD(+) = 2-(4-dimethylaminophenyl)diazenylbenzoate + 2 NADH + 2 H(+)</text>
        <dbReference type="Rhea" id="RHEA:55872"/>
        <dbReference type="ChEBI" id="CHEBI:15378"/>
        <dbReference type="ChEBI" id="CHEBI:15783"/>
        <dbReference type="ChEBI" id="CHEBI:16567"/>
        <dbReference type="ChEBI" id="CHEBI:57540"/>
        <dbReference type="ChEBI" id="CHEBI:57945"/>
        <dbReference type="ChEBI" id="CHEBI:71579"/>
        <dbReference type="EC" id="1.7.1.17"/>
    </reaction>
    <physiologicalReaction direction="right-to-left" evidence="5">
        <dbReference type="Rhea" id="RHEA:55874"/>
    </physiologicalReaction>
</comment>
<feature type="binding site" evidence="6">
    <location>
        <begin position="15"/>
        <end position="17"/>
    </location>
    <ligand>
        <name>FMN</name>
        <dbReference type="ChEBI" id="CHEBI:58210"/>
    </ligand>
</feature>
<reference evidence="9" key="1">
    <citation type="journal article" date="2019" name="Int. J. Syst. Evol. Microbiol.">
        <title>The Global Catalogue of Microorganisms (GCM) 10K type strain sequencing project: providing services to taxonomists for standard genome sequencing and annotation.</title>
        <authorList>
            <consortium name="The Broad Institute Genomics Platform"/>
            <consortium name="The Broad Institute Genome Sequencing Center for Infectious Disease"/>
            <person name="Wu L."/>
            <person name="Ma J."/>
        </authorList>
    </citation>
    <scope>NUCLEOTIDE SEQUENCE [LARGE SCALE GENOMIC DNA]</scope>
    <source>
        <strain evidence="9">CGMCC 1.15103</strain>
    </source>
</reference>
<feature type="binding site" evidence="6">
    <location>
        <begin position="116"/>
        <end position="119"/>
    </location>
    <ligand>
        <name>FMN</name>
        <dbReference type="ChEBI" id="CHEBI:58210"/>
    </ligand>
</feature>
<comment type="function">
    <text evidence="6">Quinone reductase that provides resistance to thiol-specific stress caused by electrophilic quinones.</text>
</comment>
<keyword evidence="2 6" id="KW-0288">FMN</keyword>
<evidence type="ECO:0000259" key="7">
    <source>
        <dbReference type="Pfam" id="PF02525"/>
    </source>
</evidence>
<name>A0ABQ1LN45_9BURK</name>
<dbReference type="Proteomes" id="UP000602004">
    <property type="component" value="Unassembled WGS sequence"/>
</dbReference>
<evidence type="ECO:0000256" key="4">
    <source>
        <dbReference type="ARBA" id="ARBA00023027"/>
    </source>
</evidence>
<keyword evidence="3 6" id="KW-0560">Oxidoreductase</keyword>
<dbReference type="EMBL" id="BMHL01000002">
    <property type="protein sequence ID" value="GGC26952.1"/>
    <property type="molecule type" value="Genomic_DNA"/>
</dbReference>
<dbReference type="Pfam" id="PF02525">
    <property type="entry name" value="Flavodoxin_2"/>
    <property type="match status" value="1"/>
</dbReference>
<evidence type="ECO:0000313" key="8">
    <source>
        <dbReference type="EMBL" id="GGC26952.1"/>
    </source>
</evidence>
<dbReference type="Gene3D" id="3.40.50.360">
    <property type="match status" value="1"/>
</dbReference>
<feature type="binding site" evidence="6">
    <location>
        <position position="9"/>
    </location>
    <ligand>
        <name>FMN</name>
        <dbReference type="ChEBI" id="CHEBI:58210"/>
    </ligand>
</feature>
<keyword evidence="1 6" id="KW-0285">Flavoprotein</keyword>
<gene>
    <name evidence="6 8" type="primary">azoR</name>
    <name evidence="8" type="ORF">GCM10011400_11630</name>
</gene>
<keyword evidence="9" id="KW-1185">Reference proteome</keyword>
<evidence type="ECO:0000256" key="6">
    <source>
        <dbReference type="HAMAP-Rule" id="MF_01216"/>
    </source>
</evidence>
<dbReference type="InterPro" id="IPR029039">
    <property type="entry name" value="Flavoprotein-like_sf"/>
</dbReference>
<organism evidence="8 9">
    <name type="scientific">Paraburkholderia caffeinilytica</name>
    <dbReference type="NCBI Taxonomy" id="1761016"/>
    <lineage>
        <taxon>Bacteria</taxon>
        <taxon>Pseudomonadati</taxon>
        <taxon>Pseudomonadota</taxon>
        <taxon>Betaproteobacteria</taxon>
        <taxon>Burkholderiales</taxon>
        <taxon>Burkholderiaceae</taxon>
        <taxon>Paraburkholderia</taxon>
    </lineage>
</organism>
<protein>
    <recommendedName>
        <fullName evidence="6">FMN dependent NADH:quinone oxidoreductase</fullName>
        <ecNumber evidence="6">1.6.5.-</ecNumber>
    </recommendedName>
    <alternativeName>
        <fullName evidence="6">Azo-dye reductase</fullName>
    </alternativeName>
    <alternativeName>
        <fullName evidence="6">FMN-dependent NADH-azo compound oxidoreductase</fullName>
    </alternativeName>
    <alternativeName>
        <fullName evidence="6">FMN-dependent NADH-azoreductase</fullName>
        <ecNumber evidence="6">1.7.1.17</ecNumber>
    </alternativeName>
</protein>
<dbReference type="PANTHER" id="PTHR43741:SF4">
    <property type="entry name" value="FMN-DEPENDENT NADH:QUINONE OXIDOREDUCTASE"/>
    <property type="match status" value="1"/>
</dbReference>
<keyword evidence="4 6" id="KW-0520">NAD</keyword>
<accession>A0ABQ1LN45</accession>
<dbReference type="EC" id="1.7.1.17" evidence="6"/>
<dbReference type="EC" id="1.6.5.-" evidence="6"/>
<evidence type="ECO:0000256" key="5">
    <source>
        <dbReference type="ARBA" id="ARBA00048542"/>
    </source>
</evidence>
<dbReference type="InterPro" id="IPR050104">
    <property type="entry name" value="FMN-dep_NADH:Q_OxRdtase_AzoR1"/>
</dbReference>
<dbReference type="SUPFAM" id="SSF52218">
    <property type="entry name" value="Flavoproteins"/>
    <property type="match status" value="1"/>
</dbReference>
<dbReference type="InterPro" id="IPR003680">
    <property type="entry name" value="Flavodoxin_fold"/>
</dbReference>
<feature type="binding site" evidence="6">
    <location>
        <begin position="160"/>
        <end position="163"/>
    </location>
    <ligand>
        <name>FMN</name>
        <dbReference type="ChEBI" id="CHEBI:58210"/>
    </ligand>
</feature>
<evidence type="ECO:0000256" key="3">
    <source>
        <dbReference type="ARBA" id="ARBA00023002"/>
    </source>
</evidence>